<dbReference type="Proteomes" id="UP000512322">
    <property type="component" value="Chromosome"/>
</dbReference>
<dbReference type="EMBL" id="CP057293">
    <property type="protein sequence ID" value="QMF67142.1"/>
    <property type="molecule type" value="Genomic_DNA"/>
</dbReference>
<proteinExistence type="predicted"/>
<reference evidence="1 2" key="1">
    <citation type="submission" date="2020-06" db="EMBL/GenBank/DDBJ databases">
        <title>REHAB project genomes.</title>
        <authorList>
            <person name="Shaw L.P."/>
        </authorList>
    </citation>
    <scope>NUCLEOTIDE SEQUENCE [LARGE SCALE GENOMIC DNA]</scope>
    <source>
        <strain evidence="1 2">RHB30-C10</strain>
    </source>
</reference>
<name>A0A7H9SDH3_ECOLX</name>
<evidence type="ECO:0000313" key="1">
    <source>
        <dbReference type="EMBL" id="QMF67142.1"/>
    </source>
</evidence>
<gene>
    <name evidence="1" type="ORF">HVY77_09045</name>
</gene>
<protein>
    <submittedName>
        <fullName evidence="1">Uncharacterized protein</fullName>
    </submittedName>
</protein>
<accession>A0A7H9SDH3</accession>
<sequence>MYSFNRYHFPAIRYEAGWWISTDNLTSTAALKAEPDKHIGIMPTSVTHFFNCAGVKI</sequence>
<dbReference type="RefSeq" id="WP_001735472.1">
    <property type="nucleotide sequence ID" value="NZ_AP027520.1"/>
</dbReference>
<evidence type="ECO:0000313" key="2">
    <source>
        <dbReference type="Proteomes" id="UP000512322"/>
    </source>
</evidence>
<dbReference type="AlphaFoldDB" id="A0A7H9SDH3"/>
<organism evidence="1 2">
    <name type="scientific">Escherichia coli</name>
    <dbReference type="NCBI Taxonomy" id="562"/>
    <lineage>
        <taxon>Bacteria</taxon>
        <taxon>Pseudomonadati</taxon>
        <taxon>Pseudomonadota</taxon>
        <taxon>Gammaproteobacteria</taxon>
        <taxon>Enterobacterales</taxon>
        <taxon>Enterobacteriaceae</taxon>
        <taxon>Escherichia</taxon>
    </lineage>
</organism>